<dbReference type="EMBL" id="JACXVP010000002">
    <property type="protein sequence ID" value="KAG5625595.1"/>
    <property type="molecule type" value="Genomic_DNA"/>
</dbReference>
<accession>A0A9J6AMV0</accession>
<protein>
    <submittedName>
        <fullName evidence="1">Uncharacterized protein</fullName>
    </submittedName>
</protein>
<organism evidence="1 2">
    <name type="scientific">Solanum commersonii</name>
    <name type="common">Commerson's wild potato</name>
    <name type="synonym">Commerson's nightshade</name>
    <dbReference type="NCBI Taxonomy" id="4109"/>
    <lineage>
        <taxon>Eukaryota</taxon>
        <taxon>Viridiplantae</taxon>
        <taxon>Streptophyta</taxon>
        <taxon>Embryophyta</taxon>
        <taxon>Tracheophyta</taxon>
        <taxon>Spermatophyta</taxon>
        <taxon>Magnoliopsida</taxon>
        <taxon>eudicotyledons</taxon>
        <taxon>Gunneridae</taxon>
        <taxon>Pentapetalae</taxon>
        <taxon>asterids</taxon>
        <taxon>lamiids</taxon>
        <taxon>Solanales</taxon>
        <taxon>Solanaceae</taxon>
        <taxon>Solanoideae</taxon>
        <taxon>Solaneae</taxon>
        <taxon>Solanum</taxon>
    </lineage>
</organism>
<dbReference type="Proteomes" id="UP000824120">
    <property type="component" value="Chromosome 2"/>
</dbReference>
<dbReference type="AlphaFoldDB" id="A0A9J6AMV0"/>
<evidence type="ECO:0000313" key="1">
    <source>
        <dbReference type="EMBL" id="KAG5625595.1"/>
    </source>
</evidence>
<evidence type="ECO:0000313" key="2">
    <source>
        <dbReference type="Proteomes" id="UP000824120"/>
    </source>
</evidence>
<sequence length="83" mass="10060">MYPLDYHGRWMRRLSHPQDSSHSMTRTESSVIIDTILILLSRSRSRRLLFLHVCHQWFEQILPKVWQVINSISHRPPYKEFLS</sequence>
<reference evidence="1 2" key="1">
    <citation type="submission" date="2020-09" db="EMBL/GenBank/DDBJ databases">
        <title>De no assembly of potato wild relative species, Solanum commersonii.</title>
        <authorList>
            <person name="Cho K."/>
        </authorList>
    </citation>
    <scope>NUCLEOTIDE SEQUENCE [LARGE SCALE GENOMIC DNA]</scope>
    <source>
        <strain evidence="1">LZ3.2</strain>
        <tissue evidence="1">Leaf</tissue>
    </source>
</reference>
<comment type="caution">
    <text evidence="1">The sequence shown here is derived from an EMBL/GenBank/DDBJ whole genome shotgun (WGS) entry which is preliminary data.</text>
</comment>
<keyword evidence="2" id="KW-1185">Reference proteome</keyword>
<gene>
    <name evidence="1" type="ORF">H5410_010813</name>
</gene>
<name>A0A9J6AMV0_SOLCO</name>
<proteinExistence type="predicted"/>